<name>A0A916VGA4_9BACL</name>
<sequence length="188" mass="21215">MPNLVDILRFNEHFVANKEYQQYLTNRYPNKKMVILTCMDTRLTELLPKALNLRNGDAKIIKNAGAIVLQPFGNVMRSILVAIYKLNAEEIFVIGHHDCGMTGMNADHIIDQAVVRGVDPKIMEILKNAGIDLRRWLRGFNDVEEGVRNSVRIIRNHPLLPPGTAVHGLLIHPETGKLDVVINGYESQ</sequence>
<reference evidence="7" key="2">
    <citation type="journal article" date="2021" name="Data Brief">
        <title>Draft genome sequence data of the facultative, thermophilic, xylanolytic bacterium Paenibacillus sp. strain DA-C8.</title>
        <authorList>
            <person name="Chhe C."/>
            <person name="Uke A."/>
            <person name="Baramee S."/>
            <person name="Ungkulpasvich U."/>
            <person name="Tachaapaikoon C."/>
            <person name="Pason P."/>
            <person name="Waeonukul R."/>
            <person name="Ratanakhanokchai K."/>
            <person name="Kosugi A."/>
        </authorList>
    </citation>
    <scope>NUCLEOTIDE SEQUENCE</scope>
    <source>
        <strain evidence="7">DA-C8</strain>
    </source>
</reference>
<organism evidence="7 8">
    <name type="scientific">Insulibacter thermoxylanivorax</name>
    <dbReference type="NCBI Taxonomy" id="2749268"/>
    <lineage>
        <taxon>Bacteria</taxon>
        <taxon>Bacillati</taxon>
        <taxon>Bacillota</taxon>
        <taxon>Bacilli</taxon>
        <taxon>Bacillales</taxon>
        <taxon>Paenibacillaceae</taxon>
        <taxon>Insulibacter</taxon>
    </lineage>
</organism>
<evidence type="ECO:0000313" key="7">
    <source>
        <dbReference type="EMBL" id="GFR38301.1"/>
    </source>
</evidence>
<dbReference type="Pfam" id="PF00484">
    <property type="entry name" value="Pro_CA"/>
    <property type="match status" value="1"/>
</dbReference>
<dbReference type="EC" id="4.2.1.1" evidence="2"/>
<evidence type="ECO:0000256" key="3">
    <source>
        <dbReference type="ARBA" id="ARBA00022723"/>
    </source>
</evidence>
<comment type="similarity">
    <text evidence="1">Belongs to the beta-class carbonic anhydrase family.</text>
</comment>
<comment type="caution">
    <text evidence="7">The sequence shown here is derived from an EMBL/GenBank/DDBJ whole genome shotgun (WGS) entry which is preliminary data.</text>
</comment>
<dbReference type="GO" id="GO:0004089">
    <property type="term" value="F:carbonate dehydratase activity"/>
    <property type="evidence" value="ECO:0007669"/>
    <property type="project" value="UniProtKB-EC"/>
</dbReference>
<dbReference type="EMBL" id="BMAQ01000014">
    <property type="protein sequence ID" value="GFR38301.1"/>
    <property type="molecule type" value="Genomic_DNA"/>
</dbReference>
<keyword evidence="4 6" id="KW-0862">Zinc</keyword>
<dbReference type="SMART" id="SM00947">
    <property type="entry name" value="Pro_CA"/>
    <property type="match status" value="1"/>
</dbReference>
<dbReference type="PANTHER" id="PTHR43175">
    <property type="entry name" value="CARBONIC ANHYDRASE"/>
    <property type="match status" value="1"/>
</dbReference>
<evidence type="ECO:0000256" key="5">
    <source>
        <dbReference type="ARBA" id="ARBA00048348"/>
    </source>
</evidence>
<comment type="cofactor">
    <cofactor evidence="6">
        <name>Zn(2+)</name>
        <dbReference type="ChEBI" id="CHEBI:29105"/>
    </cofactor>
    <text evidence="6">Binds 1 zinc ion per subunit.</text>
</comment>
<feature type="binding site" evidence="6">
    <location>
        <position position="38"/>
    </location>
    <ligand>
        <name>Zn(2+)</name>
        <dbReference type="ChEBI" id="CHEBI:29105"/>
    </ligand>
</feature>
<dbReference type="InterPro" id="IPR036874">
    <property type="entry name" value="Carbonic_anhydrase_sf"/>
</dbReference>
<evidence type="ECO:0000313" key="8">
    <source>
        <dbReference type="Proteomes" id="UP000654993"/>
    </source>
</evidence>
<dbReference type="SUPFAM" id="SSF53056">
    <property type="entry name" value="beta-carbonic anhydrase, cab"/>
    <property type="match status" value="1"/>
</dbReference>
<protein>
    <recommendedName>
        <fullName evidence="2">carbonic anhydrase</fullName>
        <ecNumber evidence="2">4.2.1.1</ecNumber>
    </recommendedName>
</protein>
<gene>
    <name evidence="7" type="primary">yvdA</name>
    <name evidence="7" type="ORF">PRECH8_15970</name>
</gene>
<comment type="catalytic activity">
    <reaction evidence="5">
        <text>hydrogencarbonate + H(+) = CO2 + H2O</text>
        <dbReference type="Rhea" id="RHEA:10748"/>
        <dbReference type="ChEBI" id="CHEBI:15377"/>
        <dbReference type="ChEBI" id="CHEBI:15378"/>
        <dbReference type="ChEBI" id="CHEBI:16526"/>
        <dbReference type="ChEBI" id="CHEBI:17544"/>
        <dbReference type="EC" id="4.2.1.1"/>
    </reaction>
</comment>
<keyword evidence="3 6" id="KW-0479">Metal-binding</keyword>
<evidence type="ECO:0000256" key="2">
    <source>
        <dbReference type="ARBA" id="ARBA00012925"/>
    </source>
</evidence>
<dbReference type="InterPro" id="IPR001765">
    <property type="entry name" value="Carbonic_anhydrase"/>
</dbReference>
<dbReference type="PANTHER" id="PTHR43175:SF3">
    <property type="entry name" value="CARBON DISULFIDE HYDROLASE"/>
    <property type="match status" value="1"/>
</dbReference>
<dbReference type="Proteomes" id="UP000654993">
    <property type="component" value="Unassembled WGS sequence"/>
</dbReference>
<keyword evidence="8" id="KW-1185">Reference proteome</keyword>
<feature type="binding site" evidence="6">
    <location>
        <position position="96"/>
    </location>
    <ligand>
        <name>Zn(2+)</name>
        <dbReference type="ChEBI" id="CHEBI:29105"/>
    </ligand>
</feature>
<proteinExistence type="inferred from homology"/>
<reference evidence="7" key="1">
    <citation type="submission" date="2020-08" db="EMBL/GenBank/DDBJ databases">
        <authorList>
            <person name="Uke A."/>
            <person name="Chhe C."/>
            <person name="Baramee S."/>
            <person name="Kosugi A."/>
        </authorList>
    </citation>
    <scope>NUCLEOTIDE SEQUENCE</scope>
    <source>
        <strain evidence="7">DA-C8</strain>
    </source>
</reference>
<accession>A0A916VGA4</accession>
<dbReference type="Gene3D" id="3.40.1050.10">
    <property type="entry name" value="Carbonic anhydrase"/>
    <property type="match status" value="1"/>
</dbReference>
<dbReference type="RefSeq" id="WP_200966543.1">
    <property type="nucleotide sequence ID" value="NZ_BMAQ01000014.1"/>
</dbReference>
<dbReference type="AlphaFoldDB" id="A0A916VGA4"/>
<evidence type="ECO:0000256" key="6">
    <source>
        <dbReference type="PIRSR" id="PIRSR601765-1"/>
    </source>
</evidence>
<feature type="binding site" evidence="6">
    <location>
        <position position="99"/>
    </location>
    <ligand>
        <name>Zn(2+)</name>
        <dbReference type="ChEBI" id="CHEBI:29105"/>
    </ligand>
</feature>
<feature type="binding site" evidence="6">
    <location>
        <position position="40"/>
    </location>
    <ligand>
        <name>Zn(2+)</name>
        <dbReference type="ChEBI" id="CHEBI:29105"/>
    </ligand>
</feature>
<dbReference type="GO" id="GO:0008270">
    <property type="term" value="F:zinc ion binding"/>
    <property type="evidence" value="ECO:0007669"/>
    <property type="project" value="InterPro"/>
</dbReference>
<evidence type="ECO:0000256" key="1">
    <source>
        <dbReference type="ARBA" id="ARBA00006217"/>
    </source>
</evidence>
<evidence type="ECO:0000256" key="4">
    <source>
        <dbReference type="ARBA" id="ARBA00022833"/>
    </source>
</evidence>
<dbReference type="CDD" id="cd03379">
    <property type="entry name" value="beta_CA_cladeD"/>
    <property type="match status" value="1"/>
</dbReference>